<keyword evidence="1" id="KW-1133">Transmembrane helix</keyword>
<feature type="transmembrane region" description="Helical" evidence="1">
    <location>
        <begin position="57"/>
        <end position="84"/>
    </location>
</feature>
<feature type="transmembrane region" description="Helical" evidence="1">
    <location>
        <begin position="135"/>
        <end position="160"/>
    </location>
</feature>
<protein>
    <submittedName>
        <fullName evidence="2">DUF973 family protein</fullName>
    </submittedName>
</protein>
<evidence type="ECO:0000256" key="1">
    <source>
        <dbReference type="SAM" id="Phobius"/>
    </source>
</evidence>
<dbReference type="AlphaFoldDB" id="A0A7C5TH25"/>
<keyword evidence="1" id="KW-0812">Transmembrane</keyword>
<keyword evidence="1" id="KW-0472">Membrane</keyword>
<dbReference type="InterPro" id="IPR009321">
    <property type="entry name" value="DUF973"/>
</dbReference>
<comment type="caution">
    <text evidence="2">The sequence shown here is derived from an EMBL/GenBank/DDBJ whole genome shotgun (WGS) entry which is preliminary data.</text>
</comment>
<organism evidence="2">
    <name type="scientific">Ignisphaera aggregans</name>
    <dbReference type="NCBI Taxonomy" id="334771"/>
    <lineage>
        <taxon>Archaea</taxon>
        <taxon>Thermoproteota</taxon>
        <taxon>Thermoprotei</taxon>
        <taxon>Desulfurococcales</taxon>
        <taxon>Desulfurococcaceae</taxon>
        <taxon>Ignisphaera</taxon>
    </lineage>
</organism>
<feature type="transmembrane region" description="Helical" evidence="1">
    <location>
        <begin position="31"/>
        <end position="51"/>
    </location>
</feature>
<proteinExistence type="predicted"/>
<feature type="transmembrane region" description="Helical" evidence="1">
    <location>
        <begin position="172"/>
        <end position="197"/>
    </location>
</feature>
<feature type="transmembrane region" description="Helical" evidence="1">
    <location>
        <begin position="105"/>
        <end position="129"/>
    </location>
</feature>
<name>A0A7C5TH25_9CREN</name>
<gene>
    <name evidence="2" type="ORF">ENM84_07425</name>
</gene>
<reference evidence="2" key="1">
    <citation type="journal article" date="2020" name="mSystems">
        <title>Genome- and Community-Level Interaction Insights into Carbon Utilization and Element Cycling Functions of Hydrothermarchaeota in Hydrothermal Sediment.</title>
        <authorList>
            <person name="Zhou Z."/>
            <person name="Liu Y."/>
            <person name="Xu W."/>
            <person name="Pan J."/>
            <person name="Luo Z.H."/>
            <person name="Li M."/>
        </authorList>
    </citation>
    <scope>NUCLEOTIDE SEQUENCE [LARGE SCALE GENOMIC DNA]</scope>
    <source>
        <strain evidence="2">SpSt-1121</strain>
    </source>
</reference>
<dbReference type="EMBL" id="DRZI01000320">
    <property type="protein sequence ID" value="HHP82478.1"/>
    <property type="molecule type" value="Genomic_DNA"/>
</dbReference>
<dbReference type="Pfam" id="PF06157">
    <property type="entry name" value="DUF973"/>
    <property type="match status" value="1"/>
</dbReference>
<evidence type="ECO:0000313" key="2">
    <source>
        <dbReference type="EMBL" id="HHP82478.1"/>
    </source>
</evidence>
<accession>A0A7C5TH25</accession>
<sequence length="215" mass="22929">MEASPPSQPQPPSYKEEVLAALSKLKTASMLLIIATLIASISSLSLLSIVFTFNIAAIVAAGLGTLAAALVGLILIIVAVYAFLLPSAKQFTRWRPTEFSTPSKLLRIGYIWGVAILVIALLIMIIGAATMNLLIVFSGIGIAIIGGILFLIGYIGNIVYFFKLKDAFNSTIFLVAAILLIIGIFIGITQFIAWILAFVETRAIESKITSGAIQI</sequence>